<protein>
    <submittedName>
        <fullName evidence="1">Uncharacterized protein</fullName>
    </submittedName>
</protein>
<dbReference type="AlphaFoldDB" id="A5Z3Z6"/>
<sequence length="53" mass="6297">MNHIVAVRCSVIIRHCSHFISKLVLIIHKEHIHVIHYWIGNLVLEEFKTFSSF</sequence>
<reference evidence="1 2" key="2">
    <citation type="submission" date="2007-04" db="EMBL/GenBank/DDBJ databases">
        <title>Draft genome sequence of Eubacterium ventriosum (ATCC 27560).</title>
        <authorList>
            <person name="Sudarsanam P."/>
            <person name="Ley R."/>
            <person name="Guruge J."/>
            <person name="Turnbaugh P.J."/>
            <person name="Mahowald M."/>
            <person name="Liep D."/>
            <person name="Gordon J."/>
        </authorList>
    </citation>
    <scope>NUCLEOTIDE SEQUENCE [LARGE SCALE GENOMIC DNA]</scope>
    <source>
        <strain evidence="1 2">ATCC 27560</strain>
    </source>
</reference>
<proteinExistence type="predicted"/>
<gene>
    <name evidence="1" type="ORF">EUBVEN_00401</name>
</gene>
<name>A5Z3Z6_9FIRM</name>
<organism evidence="1 2">
    <name type="scientific">Eubacterium ventriosum ATCC 27560</name>
    <dbReference type="NCBI Taxonomy" id="411463"/>
    <lineage>
        <taxon>Bacteria</taxon>
        <taxon>Bacillati</taxon>
        <taxon>Bacillota</taxon>
        <taxon>Clostridia</taxon>
        <taxon>Eubacteriales</taxon>
        <taxon>Eubacteriaceae</taxon>
        <taxon>Eubacterium</taxon>
    </lineage>
</organism>
<reference evidence="1 2" key="1">
    <citation type="submission" date="2007-03" db="EMBL/GenBank/DDBJ databases">
        <authorList>
            <person name="Fulton L."/>
            <person name="Clifton S."/>
            <person name="Fulton B."/>
            <person name="Xu J."/>
            <person name="Minx P."/>
            <person name="Pepin K.H."/>
            <person name="Johnson M."/>
            <person name="Thiruvilangam P."/>
            <person name="Bhonagiri V."/>
            <person name="Nash W.E."/>
            <person name="Mardis E.R."/>
            <person name="Wilson R.K."/>
        </authorList>
    </citation>
    <scope>NUCLEOTIDE SEQUENCE [LARGE SCALE GENOMIC DNA]</scope>
    <source>
        <strain evidence="1 2">ATCC 27560</strain>
    </source>
</reference>
<dbReference type="Proteomes" id="UP000006000">
    <property type="component" value="Unassembled WGS sequence"/>
</dbReference>
<evidence type="ECO:0000313" key="1">
    <source>
        <dbReference type="EMBL" id="EDM52205.1"/>
    </source>
</evidence>
<accession>A5Z3Z6</accession>
<comment type="caution">
    <text evidence="1">The sequence shown here is derived from an EMBL/GenBank/DDBJ whole genome shotgun (WGS) entry which is preliminary data.</text>
</comment>
<dbReference type="HOGENOM" id="CLU_3061698_0_0_9"/>
<dbReference type="EMBL" id="AAVL02000026">
    <property type="protein sequence ID" value="EDM52205.1"/>
    <property type="molecule type" value="Genomic_DNA"/>
</dbReference>
<evidence type="ECO:0000313" key="2">
    <source>
        <dbReference type="Proteomes" id="UP000006000"/>
    </source>
</evidence>